<protein>
    <recommendedName>
        <fullName evidence="4">Flagellin Flp1-like domain-containing protein</fullName>
    </recommendedName>
</protein>
<keyword evidence="1" id="KW-1133">Transmembrane helix</keyword>
<organism evidence="2 3">
    <name type="scientific">Paenibacillus hunanensis</name>
    <dbReference type="NCBI Taxonomy" id="539262"/>
    <lineage>
        <taxon>Bacteria</taxon>
        <taxon>Bacillati</taxon>
        <taxon>Bacillota</taxon>
        <taxon>Bacilli</taxon>
        <taxon>Bacillales</taxon>
        <taxon>Paenibacillaceae</taxon>
        <taxon>Paenibacillus</taxon>
    </lineage>
</organism>
<gene>
    <name evidence="2" type="ORF">JOC58_001349</name>
</gene>
<evidence type="ECO:0008006" key="4">
    <source>
        <dbReference type="Google" id="ProtNLM"/>
    </source>
</evidence>
<sequence length="79" mass="8672">MMQSVTSLVNNAKQKVVAVQNAVTNRMYTLVNTQRGAISIETVALIIVGIALIVFFFPQAKDLITTGFTKAKGWMDQIL</sequence>
<keyword evidence="3" id="KW-1185">Reference proteome</keyword>
<feature type="transmembrane region" description="Helical" evidence="1">
    <location>
        <begin position="36"/>
        <end position="57"/>
    </location>
</feature>
<dbReference type="EMBL" id="JAVDQH010000004">
    <property type="protein sequence ID" value="MDR6243462.1"/>
    <property type="molecule type" value="Genomic_DNA"/>
</dbReference>
<name>A0ABU1IYM1_9BACL</name>
<evidence type="ECO:0000313" key="3">
    <source>
        <dbReference type="Proteomes" id="UP001185028"/>
    </source>
</evidence>
<dbReference type="Proteomes" id="UP001185028">
    <property type="component" value="Unassembled WGS sequence"/>
</dbReference>
<keyword evidence="1" id="KW-0812">Transmembrane</keyword>
<proteinExistence type="predicted"/>
<evidence type="ECO:0000256" key="1">
    <source>
        <dbReference type="SAM" id="Phobius"/>
    </source>
</evidence>
<dbReference type="RefSeq" id="WP_188773648.1">
    <property type="nucleotide sequence ID" value="NZ_BMMB01000001.1"/>
</dbReference>
<reference evidence="2 3" key="1">
    <citation type="submission" date="2023-07" db="EMBL/GenBank/DDBJ databases">
        <title>Genomic Encyclopedia of Type Strains, Phase IV (KMG-IV): sequencing the most valuable type-strain genomes for metagenomic binning, comparative biology and taxonomic classification.</title>
        <authorList>
            <person name="Goeker M."/>
        </authorList>
    </citation>
    <scope>NUCLEOTIDE SEQUENCE [LARGE SCALE GENOMIC DNA]</scope>
    <source>
        <strain evidence="2 3">DSM 22170</strain>
    </source>
</reference>
<accession>A0ABU1IYM1</accession>
<keyword evidence="1" id="KW-0472">Membrane</keyword>
<evidence type="ECO:0000313" key="2">
    <source>
        <dbReference type="EMBL" id="MDR6243462.1"/>
    </source>
</evidence>
<comment type="caution">
    <text evidence="2">The sequence shown here is derived from an EMBL/GenBank/DDBJ whole genome shotgun (WGS) entry which is preliminary data.</text>
</comment>